<dbReference type="EMBL" id="CAXHTA020000021">
    <property type="protein sequence ID" value="CAL5229813.1"/>
    <property type="molecule type" value="Genomic_DNA"/>
</dbReference>
<dbReference type="Pfam" id="PF00675">
    <property type="entry name" value="Peptidase_M16"/>
    <property type="match status" value="1"/>
</dbReference>
<comment type="caution">
    <text evidence="5">The sequence shown here is derived from an EMBL/GenBank/DDBJ whole genome shotgun (WGS) entry which is preliminary data.</text>
</comment>
<dbReference type="SUPFAM" id="SSF63411">
    <property type="entry name" value="LuxS/MPP-like metallohydrolase"/>
    <property type="match status" value="2"/>
</dbReference>
<dbReference type="PANTHER" id="PTHR11851">
    <property type="entry name" value="METALLOPROTEASE"/>
    <property type="match status" value="1"/>
</dbReference>
<keyword evidence="6" id="KW-1185">Reference proteome</keyword>
<evidence type="ECO:0000313" key="6">
    <source>
        <dbReference type="Proteomes" id="UP001497392"/>
    </source>
</evidence>
<dbReference type="InterPro" id="IPR050361">
    <property type="entry name" value="MPP/UQCRC_Complex"/>
</dbReference>
<dbReference type="InterPro" id="IPR011765">
    <property type="entry name" value="Pept_M16_N"/>
</dbReference>
<feature type="domain" description="Peptidase M16 N-terminal" evidence="3">
    <location>
        <begin position="89"/>
        <end position="233"/>
    </location>
</feature>
<dbReference type="InterPro" id="IPR007863">
    <property type="entry name" value="Peptidase_M16_C"/>
</dbReference>
<comment type="similarity">
    <text evidence="2">Belongs to the peptidase M16 family.</text>
</comment>
<feature type="domain" description="Peptidase M16 C-terminal" evidence="4">
    <location>
        <begin position="239"/>
        <end position="421"/>
    </location>
</feature>
<evidence type="ECO:0000256" key="1">
    <source>
        <dbReference type="ARBA" id="ARBA00002123"/>
    </source>
</evidence>
<sequence>MLAAGAQRGLLSGGRCFNTAAAAQASALPAISEGASTAGGWLSKIFGGSSRISIPLTDPLPGVELPTPATVPSTPPSTETTALSNGVTIASEATPGPTATLGLYVNSGSVYEGPYETGASHLLEYMAFKTTSNRTHFRLTREVESIGANILASASREQMAYNIDVPKTSVAEALEILVDSVVNPKFLAWEVKEAVEKMKGDLQTVKDNPQTLLMEGLHEVAYTGGLSKPMIAPEGALGNLTADRLAEFVERNYTPSRMVLSGAGVQQKELVNIAQPLLDGLSGGSSSPPESQYIGGDFRQYSTADLTHAMLAFEYPGGWNDVKGSTAVTVLQFLMGGGGSFSAGGPGKGMHSRLYRRVLNQYEWVHNCTAFSSLYNNSGLVGVFISTERSRSGQAFDVITKELQATAQGVTNEELERAKRAAIASVYMNLESRAVVAEDIGRQILTYGHRKPIKEFVDHIEKLTTKDISELVSTLVKKPPTVAALGDVANVPRYAQIASRFN</sequence>
<name>A0ABP1GJD1_9CHLO</name>
<dbReference type="Pfam" id="PF05193">
    <property type="entry name" value="Peptidase_M16_C"/>
    <property type="match status" value="1"/>
</dbReference>
<dbReference type="InterPro" id="IPR011249">
    <property type="entry name" value="Metalloenz_LuxS/M16"/>
</dbReference>
<protein>
    <submittedName>
        <fullName evidence="5">G13214 protein</fullName>
    </submittedName>
</protein>
<proteinExistence type="inferred from homology"/>
<evidence type="ECO:0000313" key="5">
    <source>
        <dbReference type="EMBL" id="CAL5229813.1"/>
    </source>
</evidence>
<organism evidence="5 6">
    <name type="scientific">Coccomyxa viridis</name>
    <dbReference type="NCBI Taxonomy" id="1274662"/>
    <lineage>
        <taxon>Eukaryota</taxon>
        <taxon>Viridiplantae</taxon>
        <taxon>Chlorophyta</taxon>
        <taxon>core chlorophytes</taxon>
        <taxon>Trebouxiophyceae</taxon>
        <taxon>Trebouxiophyceae incertae sedis</taxon>
        <taxon>Coccomyxaceae</taxon>
        <taxon>Coccomyxa</taxon>
    </lineage>
</organism>
<reference evidence="5 6" key="1">
    <citation type="submission" date="2024-06" db="EMBL/GenBank/DDBJ databases">
        <authorList>
            <person name="Kraege A."/>
            <person name="Thomma B."/>
        </authorList>
    </citation>
    <scope>NUCLEOTIDE SEQUENCE [LARGE SCALE GENOMIC DNA]</scope>
</reference>
<dbReference type="PANTHER" id="PTHR11851:SF49">
    <property type="entry name" value="MITOCHONDRIAL-PROCESSING PEPTIDASE SUBUNIT ALPHA"/>
    <property type="match status" value="1"/>
</dbReference>
<evidence type="ECO:0000259" key="4">
    <source>
        <dbReference type="Pfam" id="PF05193"/>
    </source>
</evidence>
<comment type="function">
    <text evidence="1">Substrate recognition and binding subunit of the essential mitochondrial processing protease (MPP), which cleaves the mitochondrial sequence off newly imported precursors proteins.</text>
</comment>
<accession>A0ABP1GJD1</accession>
<evidence type="ECO:0000256" key="2">
    <source>
        <dbReference type="ARBA" id="ARBA00007261"/>
    </source>
</evidence>
<dbReference type="Gene3D" id="3.30.830.10">
    <property type="entry name" value="Metalloenzyme, LuxS/M16 peptidase-like"/>
    <property type="match status" value="2"/>
</dbReference>
<dbReference type="Proteomes" id="UP001497392">
    <property type="component" value="Unassembled WGS sequence"/>
</dbReference>
<evidence type="ECO:0000259" key="3">
    <source>
        <dbReference type="Pfam" id="PF00675"/>
    </source>
</evidence>
<gene>
    <name evidence="5" type="primary">g13214</name>
    <name evidence="5" type="ORF">VP750_LOCUS11719</name>
</gene>